<dbReference type="Gene3D" id="3.40.50.720">
    <property type="entry name" value="NAD(P)-binding Rossmann-like Domain"/>
    <property type="match status" value="1"/>
</dbReference>
<sequence>MRILITGATGLIGSKITELFQDNGIEVNYLTTSRSKIEKSDNNKGFYWNPSKGEIDTKCLEGVGAIINLAGASV</sequence>
<evidence type="ECO:0000259" key="1">
    <source>
        <dbReference type="Pfam" id="PF01370"/>
    </source>
</evidence>
<dbReference type="Proteomes" id="UP000703674">
    <property type="component" value="Unassembled WGS sequence"/>
</dbReference>
<reference evidence="2 3" key="1">
    <citation type="submission" date="2020-03" db="EMBL/GenBank/DDBJ databases">
        <title>Salinimicrobium sp. nov, isolated from SCS.</title>
        <authorList>
            <person name="Cao W.R."/>
        </authorList>
    </citation>
    <scope>NUCLEOTIDE SEQUENCE [LARGE SCALE GENOMIC DNA]</scope>
    <source>
        <strain evidence="3">J15B91</strain>
    </source>
</reference>
<gene>
    <name evidence="2" type="ORF">HC175_16340</name>
</gene>
<evidence type="ECO:0000313" key="2">
    <source>
        <dbReference type="EMBL" id="NJW54480.1"/>
    </source>
</evidence>
<feature type="non-terminal residue" evidence="2">
    <location>
        <position position="74"/>
    </location>
</feature>
<dbReference type="Pfam" id="PF01370">
    <property type="entry name" value="Epimerase"/>
    <property type="match status" value="1"/>
</dbReference>
<comment type="caution">
    <text evidence="2">The sequence shown here is derived from an EMBL/GenBank/DDBJ whole genome shotgun (WGS) entry which is preliminary data.</text>
</comment>
<evidence type="ECO:0000313" key="3">
    <source>
        <dbReference type="Proteomes" id="UP000703674"/>
    </source>
</evidence>
<dbReference type="InterPro" id="IPR036291">
    <property type="entry name" value="NAD(P)-bd_dom_sf"/>
</dbReference>
<dbReference type="RefSeq" id="WP_168139451.1">
    <property type="nucleotide sequence ID" value="NZ_JAAVJR010000217.1"/>
</dbReference>
<protein>
    <submittedName>
        <fullName evidence="2">NAD-dependent epimerase/dehydratase family protein</fullName>
    </submittedName>
</protein>
<name>A0ABX1D287_9FLAO</name>
<dbReference type="EMBL" id="JAAVJR010000217">
    <property type="protein sequence ID" value="NJW54480.1"/>
    <property type="molecule type" value="Genomic_DNA"/>
</dbReference>
<accession>A0ABX1D287</accession>
<dbReference type="InterPro" id="IPR001509">
    <property type="entry name" value="Epimerase_deHydtase"/>
</dbReference>
<organism evidence="2 3">
    <name type="scientific">Salinimicrobium oceani</name>
    <dbReference type="NCBI Taxonomy" id="2722702"/>
    <lineage>
        <taxon>Bacteria</taxon>
        <taxon>Pseudomonadati</taxon>
        <taxon>Bacteroidota</taxon>
        <taxon>Flavobacteriia</taxon>
        <taxon>Flavobacteriales</taxon>
        <taxon>Flavobacteriaceae</taxon>
        <taxon>Salinimicrobium</taxon>
    </lineage>
</organism>
<proteinExistence type="predicted"/>
<keyword evidence="3" id="KW-1185">Reference proteome</keyword>
<dbReference type="SUPFAM" id="SSF51735">
    <property type="entry name" value="NAD(P)-binding Rossmann-fold domains"/>
    <property type="match status" value="1"/>
</dbReference>
<feature type="domain" description="NAD-dependent epimerase/dehydratase" evidence="1">
    <location>
        <begin position="3"/>
        <end position="72"/>
    </location>
</feature>